<dbReference type="PANTHER" id="PTHR10758:SF1">
    <property type="entry name" value="COP9 SIGNALOSOME COMPLEX SUBUNIT 3"/>
    <property type="match status" value="1"/>
</dbReference>
<comment type="subcellular location">
    <subcellularLocation>
        <location evidence="2">Cytoplasm</location>
    </subcellularLocation>
    <subcellularLocation>
        <location evidence="1">Nucleus</location>
    </subcellularLocation>
</comment>
<dbReference type="PROSITE" id="PS50250">
    <property type="entry name" value="PCI"/>
    <property type="match status" value="1"/>
</dbReference>
<proteinExistence type="inferred from homology"/>
<evidence type="ECO:0000256" key="3">
    <source>
        <dbReference type="ARBA" id="ARBA00007084"/>
    </source>
</evidence>
<dbReference type="GO" id="GO:0005737">
    <property type="term" value="C:cytoplasm"/>
    <property type="evidence" value="ECO:0007669"/>
    <property type="project" value="UniProtKB-SubCell"/>
</dbReference>
<keyword evidence="7" id="KW-0539">Nucleus</keyword>
<dbReference type="Pfam" id="PF22788">
    <property type="entry name" value="COP9_hel_rpt"/>
    <property type="match status" value="1"/>
</dbReference>
<evidence type="ECO:0000256" key="4">
    <source>
        <dbReference type="ARBA" id="ARBA00014878"/>
    </source>
</evidence>
<dbReference type="InterPro" id="IPR000717">
    <property type="entry name" value="PCI_dom"/>
</dbReference>
<comment type="similarity">
    <text evidence="3">Belongs to the CSN3 family.</text>
</comment>
<dbReference type="PANTHER" id="PTHR10758">
    <property type="entry name" value="26S PROTEASOME NON-ATPASE REGULATORY SUBUNIT 3/COP9 SIGNALOSOME COMPLEX SUBUNIT 3"/>
    <property type="match status" value="1"/>
</dbReference>
<evidence type="ECO:0000256" key="1">
    <source>
        <dbReference type="ARBA" id="ARBA00004123"/>
    </source>
</evidence>
<dbReference type="STRING" id="94208.A0A2S4L9E8"/>
<keyword evidence="10" id="KW-1185">Reference proteome</keyword>
<dbReference type="GO" id="GO:0006511">
    <property type="term" value="P:ubiquitin-dependent protein catabolic process"/>
    <property type="evidence" value="ECO:0007669"/>
    <property type="project" value="TreeGrafter"/>
</dbReference>
<gene>
    <name evidence="9" type="ORF">TPAR_00762</name>
</gene>
<evidence type="ECO:0000259" key="8">
    <source>
        <dbReference type="PROSITE" id="PS50250"/>
    </source>
</evidence>
<dbReference type="AlphaFoldDB" id="A0A2S4L9E8"/>
<sequence length="488" mass="53619">MDQAKVIFGSFHPAPNVVRSANKYDSAIKQYLSSLSKLSHEERVAIYSQPAAILKVLDPAVNSIGYLTILDMVLDGLGAEAAKHSELLDKTIEFLVKFDPCQVRYVVAGFLSILDKVGAGHLFSPLVATELLAMAILRLDPSGSMFTPAHLVLARLAYTANSVEPALEALDADILLYPNMSGSKEARPLCDPDTPPSAFMPACTGPTDQLKSASILEYNLLRGLIYISRRDWSKGRAALEQVITHPSKERGVSRMMTDAHKKWVLVGLMQQGKTPSLPPHTNPAIQGIYQALSAPYTAIANLFSTDKTAELKAEVEANRQAWEDDGNASLVAEVMAAYQKWQILNLRRIYQRVSIAEVRRTTLNAETGEPLADDQATVALVREMIESGMLNGEIQAGQGESYLAFRDNQALMSEAEFAAEVARSHDGIQALSKQYRLANERLSGSKDYARHLYREQRRAEMEREADAAVGFEAQIEDEDLMTGVLAHA</sequence>
<evidence type="ECO:0000313" key="9">
    <source>
        <dbReference type="EMBL" id="POR39037.1"/>
    </source>
</evidence>
<comment type="caution">
    <text evidence="9">The sequence shown here is derived from an EMBL/GenBank/DDBJ whole genome shotgun (WGS) entry which is preliminary data.</text>
</comment>
<accession>A0A2S4L9E8</accession>
<protein>
    <recommendedName>
        <fullName evidence="4">COP9 signalosome complex subunit 3</fullName>
    </recommendedName>
</protein>
<name>A0A2S4L9E8_9HYPO</name>
<dbReference type="InterPro" id="IPR050756">
    <property type="entry name" value="CSN3"/>
</dbReference>
<evidence type="ECO:0000256" key="2">
    <source>
        <dbReference type="ARBA" id="ARBA00004496"/>
    </source>
</evidence>
<organism evidence="9 10">
    <name type="scientific">Tolypocladium paradoxum</name>
    <dbReference type="NCBI Taxonomy" id="94208"/>
    <lineage>
        <taxon>Eukaryota</taxon>
        <taxon>Fungi</taxon>
        <taxon>Dikarya</taxon>
        <taxon>Ascomycota</taxon>
        <taxon>Pezizomycotina</taxon>
        <taxon>Sordariomycetes</taxon>
        <taxon>Hypocreomycetidae</taxon>
        <taxon>Hypocreales</taxon>
        <taxon>Ophiocordycipitaceae</taxon>
        <taxon>Tolypocladium</taxon>
    </lineage>
</organism>
<dbReference type="GO" id="GO:0008180">
    <property type="term" value="C:COP9 signalosome"/>
    <property type="evidence" value="ECO:0007669"/>
    <property type="project" value="UniProtKB-KW"/>
</dbReference>
<evidence type="ECO:0000256" key="6">
    <source>
        <dbReference type="ARBA" id="ARBA00022790"/>
    </source>
</evidence>
<reference evidence="9 10" key="1">
    <citation type="submission" date="2018-01" db="EMBL/GenBank/DDBJ databases">
        <title>Harnessing the power of phylogenomics to disentangle the directionality and signatures of interkingdom host jumping in the parasitic fungal genus Tolypocladium.</title>
        <authorList>
            <person name="Quandt C.A."/>
            <person name="Patterson W."/>
            <person name="Spatafora J.W."/>
        </authorList>
    </citation>
    <scope>NUCLEOTIDE SEQUENCE [LARGE SCALE GENOMIC DNA]</scope>
    <source>
        <strain evidence="9 10">NRBC 100945</strain>
    </source>
</reference>
<dbReference type="OrthoDB" id="29061at2759"/>
<keyword evidence="6" id="KW-0736">Signalosome</keyword>
<dbReference type="Proteomes" id="UP000237481">
    <property type="component" value="Unassembled WGS sequence"/>
</dbReference>
<evidence type="ECO:0000313" key="10">
    <source>
        <dbReference type="Proteomes" id="UP000237481"/>
    </source>
</evidence>
<dbReference type="EMBL" id="PKSG01000078">
    <property type="protein sequence ID" value="POR39037.1"/>
    <property type="molecule type" value="Genomic_DNA"/>
</dbReference>
<keyword evidence="5" id="KW-0963">Cytoplasm</keyword>
<feature type="domain" description="PCI" evidence="8">
    <location>
        <begin position="228"/>
        <end position="408"/>
    </location>
</feature>
<evidence type="ECO:0000256" key="7">
    <source>
        <dbReference type="ARBA" id="ARBA00023242"/>
    </source>
</evidence>
<evidence type="ECO:0000256" key="5">
    <source>
        <dbReference type="ARBA" id="ARBA00022490"/>
    </source>
</evidence>
<dbReference type="InterPro" id="IPR055089">
    <property type="entry name" value="COP9_N"/>
</dbReference>